<reference evidence="9" key="1">
    <citation type="journal article" date="2019" name="Int. J. Syst. Evol. Microbiol.">
        <title>The Global Catalogue of Microorganisms (GCM) 10K type strain sequencing project: providing services to taxonomists for standard genome sequencing and annotation.</title>
        <authorList>
            <consortium name="The Broad Institute Genomics Platform"/>
            <consortium name="The Broad Institute Genome Sequencing Center for Infectious Disease"/>
            <person name="Wu L."/>
            <person name="Ma J."/>
        </authorList>
    </citation>
    <scope>NUCLEOTIDE SEQUENCE [LARGE SCALE GENOMIC DNA]</scope>
    <source>
        <strain evidence="9">KCTC 52366</strain>
    </source>
</reference>
<comment type="caution">
    <text evidence="8">The sequence shown here is derived from an EMBL/GenBank/DDBJ whole genome shotgun (WGS) entry which is preliminary data.</text>
</comment>
<feature type="transmembrane region" description="Helical" evidence="6">
    <location>
        <begin position="7"/>
        <end position="28"/>
    </location>
</feature>
<keyword evidence="4 6" id="KW-1133">Transmembrane helix</keyword>
<feature type="transmembrane region" description="Helical" evidence="6">
    <location>
        <begin position="48"/>
        <end position="71"/>
    </location>
</feature>
<dbReference type="Proteomes" id="UP001595632">
    <property type="component" value="Unassembled WGS sequence"/>
</dbReference>
<dbReference type="Pfam" id="PF09335">
    <property type="entry name" value="VTT_dom"/>
    <property type="match status" value="1"/>
</dbReference>
<evidence type="ECO:0000256" key="6">
    <source>
        <dbReference type="SAM" id="Phobius"/>
    </source>
</evidence>
<feature type="domain" description="VTT" evidence="7">
    <location>
        <begin position="30"/>
        <end position="160"/>
    </location>
</feature>
<evidence type="ECO:0000313" key="9">
    <source>
        <dbReference type="Proteomes" id="UP001595632"/>
    </source>
</evidence>
<dbReference type="EMBL" id="JBHRTB010000010">
    <property type="protein sequence ID" value="MFC3141768.1"/>
    <property type="molecule type" value="Genomic_DNA"/>
</dbReference>
<comment type="subcellular location">
    <subcellularLocation>
        <location evidence="1">Cell membrane</location>
        <topology evidence="1">Multi-pass membrane protein</topology>
    </subcellularLocation>
</comment>
<keyword evidence="5 6" id="KW-0472">Membrane</keyword>
<dbReference type="PANTHER" id="PTHR42709:SF6">
    <property type="entry name" value="UNDECAPRENYL PHOSPHATE TRANSPORTER A"/>
    <property type="match status" value="1"/>
</dbReference>
<evidence type="ECO:0000256" key="5">
    <source>
        <dbReference type="ARBA" id="ARBA00023136"/>
    </source>
</evidence>
<dbReference type="InterPro" id="IPR032816">
    <property type="entry name" value="VTT_dom"/>
</dbReference>
<organism evidence="8 9">
    <name type="scientific">Psychromarinibacter halotolerans</name>
    <dbReference type="NCBI Taxonomy" id="1775175"/>
    <lineage>
        <taxon>Bacteria</taxon>
        <taxon>Pseudomonadati</taxon>
        <taxon>Pseudomonadota</taxon>
        <taxon>Alphaproteobacteria</taxon>
        <taxon>Rhodobacterales</taxon>
        <taxon>Paracoccaceae</taxon>
        <taxon>Psychromarinibacter</taxon>
    </lineage>
</organism>
<keyword evidence="3 6" id="KW-0812">Transmembrane</keyword>
<accession>A0ABV7GJL3</accession>
<dbReference type="InterPro" id="IPR051311">
    <property type="entry name" value="DedA_domain"/>
</dbReference>
<gene>
    <name evidence="8" type="ORF">ACFOGP_03560</name>
</gene>
<evidence type="ECO:0000256" key="1">
    <source>
        <dbReference type="ARBA" id="ARBA00004651"/>
    </source>
</evidence>
<dbReference type="PANTHER" id="PTHR42709">
    <property type="entry name" value="ALKALINE PHOSPHATASE LIKE PROTEIN"/>
    <property type="match status" value="1"/>
</dbReference>
<proteinExistence type="predicted"/>
<sequence>MFDWITGIIDAMGGFGVGLLMFLENVFPPIPSELIMPLAGFNAARGDMSLPIVIFWGTVGTLAGAWMWYWIGRTYGKSRLRRLTERHGRWLSIAPEELDRAGDWFSRHEGRAVIIGRLIPAIRTLISVPAGIERMSQGRFLLLSAIGSFLWTTLLAMLGYWLESGYDLVAAWLDPVSTGVVIGLIAVYVWRVATFDRRQAKRD</sequence>
<protein>
    <submittedName>
        <fullName evidence="8">DedA family protein</fullName>
    </submittedName>
</protein>
<keyword evidence="9" id="KW-1185">Reference proteome</keyword>
<dbReference type="RefSeq" id="WP_275631981.1">
    <property type="nucleotide sequence ID" value="NZ_JARGYD010000002.1"/>
</dbReference>
<evidence type="ECO:0000256" key="2">
    <source>
        <dbReference type="ARBA" id="ARBA00022475"/>
    </source>
</evidence>
<feature type="transmembrane region" description="Helical" evidence="6">
    <location>
        <begin position="140"/>
        <end position="162"/>
    </location>
</feature>
<keyword evidence="2" id="KW-1003">Cell membrane</keyword>
<feature type="transmembrane region" description="Helical" evidence="6">
    <location>
        <begin position="168"/>
        <end position="193"/>
    </location>
</feature>
<evidence type="ECO:0000256" key="4">
    <source>
        <dbReference type="ARBA" id="ARBA00022989"/>
    </source>
</evidence>
<name>A0ABV7GJL3_9RHOB</name>
<evidence type="ECO:0000259" key="7">
    <source>
        <dbReference type="Pfam" id="PF09335"/>
    </source>
</evidence>
<evidence type="ECO:0000256" key="3">
    <source>
        <dbReference type="ARBA" id="ARBA00022692"/>
    </source>
</evidence>
<evidence type="ECO:0000313" key="8">
    <source>
        <dbReference type="EMBL" id="MFC3141768.1"/>
    </source>
</evidence>